<dbReference type="GO" id="GO:0003677">
    <property type="term" value="F:DNA binding"/>
    <property type="evidence" value="ECO:0007669"/>
    <property type="project" value="UniProtKB-KW"/>
</dbReference>
<dbReference type="Proteomes" id="UP000480185">
    <property type="component" value="Unassembled WGS sequence"/>
</dbReference>
<dbReference type="CDD" id="cd06171">
    <property type="entry name" value="Sigma70_r4"/>
    <property type="match status" value="1"/>
</dbReference>
<dbReference type="Gene3D" id="1.10.10.10">
    <property type="entry name" value="Winged helix-like DNA-binding domain superfamily/Winged helix DNA-binding domain"/>
    <property type="match status" value="1"/>
</dbReference>
<dbReference type="InterPro" id="IPR007627">
    <property type="entry name" value="RNA_pol_sigma70_r2"/>
</dbReference>
<dbReference type="InterPro" id="IPR013325">
    <property type="entry name" value="RNA_pol_sigma_r2"/>
</dbReference>
<dbReference type="NCBIfam" id="TIGR02937">
    <property type="entry name" value="sigma70-ECF"/>
    <property type="match status" value="1"/>
</dbReference>
<dbReference type="SUPFAM" id="SSF88946">
    <property type="entry name" value="Sigma2 domain of RNA polymerase sigma factors"/>
    <property type="match status" value="1"/>
</dbReference>
<feature type="domain" description="RNA polymerase sigma factor 70 region 4 type 2" evidence="8">
    <location>
        <begin position="101"/>
        <end position="152"/>
    </location>
</feature>
<keyword evidence="10" id="KW-1185">Reference proteome</keyword>
<sequence length="162" mass="19550">MLIEKYKHHIFKVTFSVAKDVQEAEDLTQETFLKIIDALPSYQSQGFKTWISRIAHNTAIDSFRKKKRRQEDLTSFDEPILHIQQEQSAENEMLSRNQKIRVQDAIHSMPANYRDVVYDYYIREKSYAEIAKKLDMAEKTVEMRLYRARKWMKQYWKEDDFS</sequence>
<dbReference type="InterPro" id="IPR036388">
    <property type="entry name" value="WH-like_DNA-bd_sf"/>
</dbReference>
<evidence type="ECO:0000256" key="3">
    <source>
        <dbReference type="ARBA" id="ARBA00023082"/>
    </source>
</evidence>
<evidence type="ECO:0000259" key="8">
    <source>
        <dbReference type="Pfam" id="PF08281"/>
    </source>
</evidence>
<evidence type="ECO:0000259" key="7">
    <source>
        <dbReference type="Pfam" id="PF04542"/>
    </source>
</evidence>
<evidence type="ECO:0000256" key="4">
    <source>
        <dbReference type="ARBA" id="ARBA00023125"/>
    </source>
</evidence>
<keyword evidence="3 6" id="KW-0731">Sigma factor</keyword>
<evidence type="ECO:0000256" key="5">
    <source>
        <dbReference type="ARBA" id="ARBA00023163"/>
    </source>
</evidence>
<evidence type="ECO:0000313" key="9">
    <source>
        <dbReference type="EMBL" id="MRG87442.1"/>
    </source>
</evidence>
<dbReference type="EMBL" id="WJNH01000009">
    <property type="protein sequence ID" value="MRG87442.1"/>
    <property type="molecule type" value="Genomic_DNA"/>
</dbReference>
<dbReference type="PANTHER" id="PTHR43133">
    <property type="entry name" value="RNA POLYMERASE ECF-TYPE SIGMA FACTO"/>
    <property type="match status" value="1"/>
</dbReference>
<keyword evidence="2 6" id="KW-0805">Transcription regulation</keyword>
<reference evidence="9 10" key="1">
    <citation type="submission" date="2019-11" db="EMBL/GenBank/DDBJ databases">
        <authorList>
            <person name="Li J."/>
        </authorList>
    </citation>
    <scope>NUCLEOTIDE SEQUENCE [LARGE SCALE GENOMIC DNA]</scope>
    <source>
        <strain evidence="9 10">J4</strain>
    </source>
</reference>
<dbReference type="SUPFAM" id="SSF88659">
    <property type="entry name" value="Sigma3 and sigma4 domains of RNA polymerase sigma factors"/>
    <property type="match status" value="1"/>
</dbReference>
<dbReference type="InterPro" id="IPR039425">
    <property type="entry name" value="RNA_pol_sigma-70-like"/>
</dbReference>
<gene>
    <name evidence="9" type="ORF">GH754_14185</name>
</gene>
<evidence type="ECO:0000256" key="1">
    <source>
        <dbReference type="ARBA" id="ARBA00010641"/>
    </source>
</evidence>
<name>A0A6G1X923_9BACI</name>
<accession>A0A6G1X923</accession>
<dbReference type="Gene3D" id="1.10.1740.10">
    <property type="match status" value="1"/>
</dbReference>
<dbReference type="Pfam" id="PF08281">
    <property type="entry name" value="Sigma70_r4_2"/>
    <property type="match status" value="1"/>
</dbReference>
<dbReference type="GO" id="GO:0006352">
    <property type="term" value="P:DNA-templated transcription initiation"/>
    <property type="evidence" value="ECO:0007669"/>
    <property type="project" value="InterPro"/>
</dbReference>
<comment type="caution">
    <text evidence="9">The sequence shown here is derived from an EMBL/GenBank/DDBJ whole genome shotgun (WGS) entry which is preliminary data.</text>
</comment>
<dbReference type="GO" id="GO:0006950">
    <property type="term" value="P:response to stress"/>
    <property type="evidence" value="ECO:0007669"/>
    <property type="project" value="UniProtKB-ARBA"/>
</dbReference>
<dbReference type="Pfam" id="PF04542">
    <property type="entry name" value="Sigma70_r2"/>
    <property type="match status" value="1"/>
</dbReference>
<dbReference type="InterPro" id="IPR000838">
    <property type="entry name" value="RNA_pol_sigma70_ECF_CS"/>
</dbReference>
<protein>
    <recommendedName>
        <fullName evidence="6">RNA polymerase sigma factor</fullName>
    </recommendedName>
</protein>
<keyword evidence="4 6" id="KW-0238">DNA-binding</keyword>
<organism evidence="9 10">
    <name type="scientific">Salinibacillus xinjiangensis</name>
    <dbReference type="NCBI Taxonomy" id="1229268"/>
    <lineage>
        <taxon>Bacteria</taxon>
        <taxon>Bacillati</taxon>
        <taxon>Bacillota</taxon>
        <taxon>Bacilli</taxon>
        <taxon>Bacillales</taxon>
        <taxon>Bacillaceae</taxon>
        <taxon>Salinibacillus</taxon>
    </lineage>
</organism>
<evidence type="ECO:0000313" key="10">
    <source>
        <dbReference type="Proteomes" id="UP000480185"/>
    </source>
</evidence>
<feature type="domain" description="RNA polymerase sigma-70 region 2" evidence="7">
    <location>
        <begin position="2"/>
        <end position="69"/>
    </location>
</feature>
<evidence type="ECO:0000256" key="6">
    <source>
        <dbReference type="RuleBase" id="RU000716"/>
    </source>
</evidence>
<dbReference type="PANTHER" id="PTHR43133:SF51">
    <property type="entry name" value="RNA POLYMERASE SIGMA FACTOR"/>
    <property type="match status" value="1"/>
</dbReference>
<dbReference type="OrthoDB" id="9784984at2"/>
<evidence type="ECO:0000256" key="2">
    <source>
        <dbReference type="ARBA" id="ARBA00023015"/>
    </source>
</evidence>
<dbReference type="PROSITE" id="PS01063">
    <property type="entry name" value="SIGMA70_ECF"/>
    <property type="match status" value="1"/>
</dbReference>
<dbReference type="AlphaFoldDB" id="A0A6G1X923"/>
<dbReference type="InterPro" id="IPR014284">
    <property type="entry name" value="RNA_pol_sigma-70_dom"/>
</dbReference>
<dbReference type="InterPro" id="IPR013249">
    <property type="entry name" value="RNA_pol_sigma70_r4_t2"/>
</dbReference>
<comment type="similarity">
    <text evidence="1 6">Belongs to the sigma-70 factor family. ECF subfamily.</text>
</comment>
<dbReference type="InterPro" id="IPR013324">
    <property type="entry name" value="RNA_pol_sigma_r3/r4-like"/>
</dbReference>
<keyword evidence="5 6" id="KW-0804">Transcription</keyword>
<proteinExistence type="inferred from homology"/>
<dbReference type="GO" id="GO:0016987">
    <property type="term" value="F:sigma factor activity"/>
    <property type="evidence" value="ECO:0007669"/>
    <property type="project" value="UniProtKB-KW"/>
</dbReference>